<evidence type="ECO:0000313" key="11">
    <source>
        <dbReference type="EMBL" id="CAE6534333.1"/>
    </source>
</evidence>
<keyword evidence="7" id="KW-0325">Glycoprotein</keyword>
<feature type="transmembrane region" description="Helical" evidence="9">
    <location>
        <begin position="326"/>
        <end position="343"/>
    </location>
</feature>
<dbReference type="Proteomes" id="UP000663843">
    <property type="component" value="Unassembled WGS sequence"/>
</dbReference>
<evidence type="ECO:0000313" key="12">
    <source>
        <dbReference type="Proteomes" id="UP000663843"/>
    </source>
</evidence>
<name>A0A8H3HQU8_9AGAM</name>
<evidence type="ECO:0000256" key="9">
    <source>
        <dbReference type="SAM" id="Phobius"/>
    </source>
</evidence>
<keyword evidence="4 9" id="KW-0812">Transmembrane</keyword>
<feature type="transmembrane region" description="Helical" evidence="9">
    <location>
        <begin position="396"/>
        <end position="414"/>
    </location>
</feature>
<dbReference type="InterPro" id="IPR012419">
    <property type="entry name" value="Cas1_AcylTrans_dom"/>
</dbReference>
<evidence type="ECO:0000259" key="10">
    <source>
        <dbReference type="Pfam" id="PF07779"/>
    </source>
</evidence>
<proteinExistence type="inferred from homology"/>
<feature type="transmembrane region" description="Helical" evidence="9">
    <location>
        <begin position="12"/>
        <end position="35"/>
    </location>
</feature>
<evidence type="ECO:0000256" key="7">
    <source>
        <dbReference type="ARBA" id="ARBA00023180"/>
    </source>
</evidence>
<feature type="domain" description="Cas1p 10 TM acyl transferase" evidence="10">
    <location>
        <begin position="314"/>
        <end position="756"/>
    </location>
</feature>
<keyword evidence="5 9" id="KW-1133">Transmembrane helix</keyword>
<dbReference type="GO" id="GO:0016740">
    <property type="term" value="F:transferase activity"/>
    <property type="evidence" value="ECO:0007669"/>
    <property type="project" value="UniProtKB-KW"/>
</dbReference>
<accession>A0A8H3HQU8</accession>
<protein>
    <recommendedName>
        <fullName evidence="10">Cas1p 10 TM acyl transferase domain-containing protein</fullName>
    </recommendedName>
</protein>
<comment type="similarity">
    <text evidence="2">Belongs to the PC-esterase family. CASD1 subfamily.</text>
</comment>
<dbReference type="GO" id="GO:0005794">
    <property type="term" value="C:Golgi apparatus"/>
    <property type="evidence" value="ECO:0007669"/>
    <property type="project" value="UniProtKB-ARBA"/>
</dbReference>
<dbReference type="AlphaFoldDB" id="A0A8H3HQU8"/>
<evidence type="ECO:0000256" key="1">
    <source>
        <dbReference type="ARBA" id="ARBA00004141"/>
    </source>
</evidence>
<dbReference type="PANTHER" id="PTHR13533:SF1">
    <property type="entry name" value="N-ACETYLNEURAMINATE 9-O-ACETYLTRANSFERASE"/>
    <property type="match status" value="1"/>
</dbReference>
<sequence length="858" mass="95548">MAPNSKTTVSPLWPHYAAGGTIGVAVVLGLLRYLLFGWQDSIRCGALLSTGQWLDTKFRNWQPEGCMIHQYKTNDVTTCLASQRIVFAGDSITRQLYYSFAHAADPSLPNGPPSDGEKHKDSTLRTKGGTELLFHWDPFLNGTNSMDLLQSSTRVGRPALAVFGSGLWYLRHRDSGGIAAWEAMIDKTYSIISQNAENIADQIVWLPVENPVPSKLSPERSTTIHPADVEAMNSDLAHRVTPPPPSLSFTSEYVVPSKPSKRKVPISLPVAFNLMLDDSQTKDGLHFSASILKTQANLLLNLRCNDVLPKRFPLDKTCCRSYPTPPFLELLVLFVLLMWGPLARFVGKRNVSGTIAAFFPGEDVVMPMFVFGAACTLLFFADRTGIWLKEHKQFDPWAFSGLSALALLAGLATMKRADKDLGFLNREQTDEWKGWMQLAILIYHYFGASKISGIYNPIRVLVAAYLFMSGYGHTTFYLKKADFGFSRVAQILVRLNLLTIALAYAMNTDYISYYFAPLVSWWYLIIYFTLFIGAKYNDRTAFVLAKIAISMALHTWFMHESWILTEVFEILSGTFQIEWVAREWNFRVTLDQFIVYVGMVTAIAFIKIRELRLTDHPSWPLASRCAIGASVLGLLWFFWLELTRADKFAYNAWHPYVSAIPVLAFVILRNANTALRSSSSRVFAFIGTCSLETFIIQYHFWLAGDTKGVLLVIPGTAWRPLNLVVTSIMFIWLSHKVAEATGALTAWICGTQKKTLPTSNPPPANSNSAQPESIPLTSDIGNQVEPSGADRSRTDGNTEAGNGRAPGRWLDRLADGPAGQSKSNLGGTLQQYIRGLPGKLAACMLLLWALNLSWPAKP</sequence>
<organism evidence="11 12">
    <name type="scientific">Rhizoctonia solani</name>
    <dbReference type="NCBI Taxonomy" id="456999"/>
    <lineage>
        <taxon>Eukaryota</taxon>
        <taxon>Fungi</taxon>
        <taxon>Dikarya</taxon>
        <taxon>Basidiomycota</taxon>
        <taxon>Agaricomycotina</taxon>
        <taxon>Agaricomycetes</taxon>
        <taxon>Cantharellales</taxon>
        <taxon>Ceratobasidiaceae</taxon>
        <taxon>Rhizoctonia</taxon>
    </lineage>
</organism>
<feature type="transmembrane region" description="Helical" evidence="9">
    <location>
        <begin position="485"/>
        <end position="505"/>
    </location>
</feature>
<evidence type="ECO:0000256" key="3">
    <source>
        <dbReference type="ARBA" id="ARBA00022679"/>
    </source>
</evidence>
<feature type="transmembrane region" description="Helical" evidence="9">
    <location>
        <begin position="593"/>
        <end position="609"/>
    </location>
</feature>
<feature type="transmembrane region" description="Helical" evidence="9">
    <location>
        <begin position="652"/>
        <end position="670"/>
    </location>
</feature>
<feature type="transmembrane region" description="Helical" evidence="9">
    <location>
        <begin position="511"/>
        <end position="534"/>
    </location>
</feature>
<dbReference type="Pfam" id="PF07779">
    <property type="entry name" value="Cas1_AcylT"/>
    <property type="match status" value="1"/>
</dbReference>
<comment type="caution">
    <text evidence="11">The sequence shown here is derived from an EMBL/GenBank/DDBJ whole genome shotgun (WGS) entry which is preliminary data.</text>
</comment>
<evidence type="ECO:0000256" key="8">
    <source>
        <dbReference type="SAM" id="MobiDB-lite"/>
    </source>
</evidence>
<evidence type="ECO:0000256" key="4">
    <source>
        <dbReference type="ARBA" id="ARBA00022692"/>
    </source>
</evidence>
<comment type="subcellular location">
    <subcellularLocation>
        <location evidence="1">Membrane</location>
        <topology evidence="1">Multi-pass membrane protein</topology>
    </subcellularLocation>
</comment>
<reference evidence="11" key="1">
    <citation type="submission" date="2021-01" db="EMBL/GenBank/DDBJ databases">
        <authorList>
            <person name="Kaushik A."/>
        </authorList>
    </citation>
    <scope>NUCLEOTIDE SEQUENCE</scope>
    <source>
        <strain evidence="11">AG2-2IIIB</strain>
    </source>
</reference>
<feature type="transmembrane region" description="Helical" evidence="9">
    <location>
        <begin position="435"/>
        <end position="455"/>
    </location>
</feature>
<feature type="transmembrane region" description="Helical" evidence="9">
    <location>
        <begin position="682"/>
        <end position="702"/>
    </location>
</feature>
<dbReference type="GO" id="GO:0005975">
    <property type="term" value="P:carbohydrate metabolic process"/>
    <property type="evidence" value="ECO:0007669"/>
    <property type="project" value="UniProtKB-ARBA"/>
</dbReference>
<feature type="transmembrane region" description="Helical" evidence="9">
    <location>
        <begin position="621"/>
        <end position="640"/>
    </location>
</feature>
<evidence type="ECO:0000256" key="2">
    <source>
        <dbReference type="ARBA" id="ARBA00010666"/>
    </source>
</evidence>
<feature type="transmembrane region" description="Helical" evidence="9">
    <location>
        <begin position="364"/>
        <end position="381"/>
    </location>
</feature>
<feature type="region of interest" description="Disordered" evidence="8">
    <location>
        <begin position="755"/>
        <end position="825"/>
    </location>
</feature>
<dbReference type="GO" id="GO:0016020">
    <property type="term" value="C:membrane"/>
    <property type="evidence" value="ECO:0007669"/>
    <property type="project" value="UniProtKB-SubCell"/>
</dbReference>
<keyword evidence="3" id="KW-0808">Transferase</keyword>
<evidence type="ECO:0000256" key="6">
    <source>
        <dbReference type="ARBA" id="ARBA00023136"/>
    </source>
</evidence>
<evidence type="ECO:0000256" key="5">
    <source>
        <dbReference type="ARBA" id="ARBA00022989"/>
    </source>
</evidence>
<feature type="transmembrane region" description="Helical" evidence="9">
    <location>
        <begin position="541"/>
        <end position="559"/>
    </location>
</feature>
<feature type="transmembrane region" description="Helical" evidence="9">
    <location>
        <begin position="708"/>
        <end position="733"/>
    </location>
</feature>
<keyword evidence="6 9" id="KW-0472">Membrane</keyword>
<dbReference type="PANTHER" id="PTHR13533">
    <property type="entry name" value="N-ACETYLNEURAMINATE 9-O-ACETYLTRANSFERASE"/>
    <property type="match status" value="1"/>
</dbReference>
<dbReference type="EMBL" id="CAJMWT010008585">
    <property type="protein sequence ID" value="CAE6534333.1"/>
    <property type="molecule type" value="Genomic_DNA"/>
</dbReference>
<feature type="compositionally biased region" description="Polar residues" evidence="8">
    <location>
        <begin position="775"/>
        <end position="785"/>
    </location>
</feature>
<gene>
    <name evidence="11" type="ORF">RDB_LOCUS183512</name>
</gene>